<dbReference type="EMBL" id="VSSQ01000026">
    <property type="protein sequence ID" value="MPL64717.1"/>
    <property type="molecule type" value="Genomic_DNA"/>
</dbReference>
<accession>A0A644TE41</accession>
<evidence type="ECO:0000259" key="1">
    <source>
        <dbReference type="Pfam" id="PF08878"/>
    </source>
</evidence>
<name>A0A644TE41_9ZZZZ</name>
<dbReference type="AlphaFoldDB" id="A0A644TE41"/>
<sequence length="267" mass="30270">MDHVKWLVDTGKLLTTTDGKTIRVFRFNHQPDEKILSAWAKHFREHYCSDIEIDDLRKGYGLSRADYLTNIKFPDIKNAPGPSIRSGDFGEILVADYLEYSLNFWVPRVRFCDKASRNDSTKGCDIIGLKIFNKKKITSKDMLTIYEAKAKFTGSPENRLQEAVDDSGKDPRRKAESLNFIKQKLTQKGKTEQASQIERFQNPVDNPYEESFGAAALFSASCFDEKILSGTNTTGHPNGTRLNLIVIHGKDIMNLVHSLYKRAADEA</sequence>
<dbReference type="InterPro" id="IPR014976">
    <property type="entry name" value="AbpA_HamA_C"/>
</dbReference>
<comment type="caution">
    <text evidence="2">The sequence shown here is derived from an EMBL/GenBank/DDBJ whole genome shotgun (WGS) entry which is preliminary data.</text>
</comment>
<reference evidence="2" key="1">
    <citation type="submission" date="2019-08" db="EMBL/GenBank/DDBJ databases">
        <authorList>
            <person name="Kucharzyk K."/>
            <person name="Murdoch R.W."/>
            <person name="Higgins S."/>
            <person name="Loffler F."/>
        </authorList>
    </citation>
    <scope>NUCLEOTIDE SEQUENCE</scope>
</reference>
<dbReference type="Pfam" id="PF08878">
    <property type="entry name" value="HamA"/>
    <property type="match status" value="1"/>
</dbReference>
<gene>
    <name evidence="2" type="ORF">SDC9_10375</name>
</gene>
<feature type="domain" description="Anti-bacteriophage protein A/HamA C-terminal" evidence="1">
    <location>
        <begin position="3"/>
        <end position="263"/>
    </location>
</feature>
<organism evidence="2">
    <name type="scientific">bioreactor metagenome</name>
    <dbReference type="NCBI Taxonomy" id="1076179"/>
    <lineage>
        <taxon>unclassified sequences</taxon>
        <taxon>metagenomes</taxon>
        <taxon>ecological metagenomes</taxon>
    </lineage>
</organism>
<evidence type="ECO:0000313" key="2">
    <source>
        <dbReference type="EMBL" id="MPL64717.1"/>
    </source>
</evidence>
<proteinExistence type="predicted"/>
<protein>
    <recommendedName>
        <fullName evidence="1">Anti-bacteriophage protein A/HamA C-terminal domain-containing protein</fullName>
    </recommendedName>
</protein>